<reference evidence="4" key="1">
    <citation type="journal article" date="2023" name="Nat. Commun.">
        <title>Diploid and tetraploid genomes of Acorus and the evolution of monocots.</title>
        <authorList>
            <person name="Ma L."/>
            <person name="Liu K.W."/>
            <person name="Li Z."/>
            <person name="Hsiao Y.Y."/>
            <person name="Qi Y."/>
            <person name="Fu T."/>
            <person name="Tang G.D."/>
            <person name="Zhang D."/>
            <person name="Sun W.H."/>
            <person name="Liu D.K."/>
            <person name="Li Y."/>
            <person name="Chen G.Z."/>
            <person name="Liu X.D."/>
            <person name="Liao X.Y."/>
            <person name="Jiang Y.T."/>
            <person name="Yu X."/>
            <person name="Hao Y."/>
            <person name="Huang J."/>
            <person name="Zhao X.W."/>
            <person name="Ke S."/>
            <person name="Chen Y.Y."/>
            <person name="Wu W.L."/>
            <person name="Hsu J.L."/>
            <person name="Lin Y.F."/>
            <person name="Huang M.D."/>
            <person name="Li C.Y."/>
            <person name="Huang L."/>
            <person name="Wang Z.W."/>
            <person name="Zhao X."/>
            <person name="Zhong W.Y."/>
            <person name="Peng D.H."/>
            <person name="Ahmad S."/>
            <person name="Lan S."/>
            <person name="Zhang J.S."/>
            <person name="Tsai W.C."/>
            <person name="Van de Peer Y."/>
            <person name="Liu Z.J."/>
        </authorList>
    </citation>
    <scope>NUCLEOTIDE SEQUENCE</scope>
    <source>
        <strain evidence="4">SCP</strain>
    </source>
</reference>
<dbReference type="InterPro" id="IPR035513">
    <property type="entry name" value="Invertase/methylesterase_inhib"/>
</dbReference>
<evidence type="ECO:0000313" key="4">
    <source>
        <dbReference type="EMBL" id="KAK1277441.1"/>
    </source>
</evidence>
<protein>
    <submittedName>
        <fullName evidence="4">Pectinesterase/pectinesterase inhibitor 6</fullName>
    </submittedName>
</protein>
<organism evidence="4 5">
    <name type="scientific">Acorus gramineus</name>
    <name type="common">Dwarf sweet flag</name>
    <dbReference type="NCBI Taxonomy" id="55184"/>
    <lineage>
        <taxon>Eukaryota</taxon>
        <taxon>Viridiplantae</taxon>
        <taxon>Streptophyta</taxon>
        <taxon>Embryophyta</taxon>
        <taxon>Tracheophyta</taxon>
        <taxon>Spermatophyta</taxon>
        <taxon>Magnoliopsida</taxon>
        <taxon>Liliopsida</taxon>
        <taxon>Acoraceae</taxon>
        <taxon>Acorus</taxon>
    </lineage>
</organism>
<keyword evidence="1 2" id="KW-0732">Signal</keyword>
<sequence>MAKLVVAQYLTSITSLLFLLSHAKGNQIISSCSQTPYPNVCNSFISDTLLSSKDQYSHFNFRDMALQATVDRAKQAHQLALAVDLNSLDALAKVAWTDCLELSESTLSHLNHIVGSTTNTISTEDIQTWLSAALANQQTCKNGFIEMGLGSHLITITTILV</sequence>
<evidence type="ECO:0000256" key="2">
    <source>
        <dbReference type="SAM" id="SignalP"/>
    </source>
</evidence>
<dbReference type="Pfam" id="PF04043">
    <property type="entry name" value="PMEI"/>
    <property type="match status" value="1"/>
</dbReference>
<name>A0AAV9BM96_ACOGR</name>
<comment type="caution">
    <text evidence="4">The sequence shown here is derived from an EMBL/GenBank/DDBJ whole genome shotgun (WGS) entry which is preliminary data.</text>
</comment>
<gene>
    <name evidence="4" type="ORF">QJS04_geneDACA018823</name>
</gene>
<reference evidence="4" key="2">
    <citation type="submission" date="2023-06" db="EMBL/GenBank/DDBJ databases">
        <authorList>
            <person name="Ma L."/>
            <person name="Liu K.-W."/>
            <person name="Li Z."/>
            <person name="Hsiao Y.-Y."/>
            <person name="Qi Y."/>
            <person name="Fu T."/>
            <person name="Tang G."/>
            <person name="Zhang D."/>
            <person name="Sun W.-H."/>
            <person name="Liu D.-K."/>
            <person name="Li Y."/>
            <person name="Chen G.-Z."/>
            <person name="Liu X.-D."/>
            <person name="Liao X.-Y."/>
            <person name="Jiang Y.-T."/>
            <person name="Yu X."/>
            <person name="Hao Y."/>
            <person name="Huang J."/>
            <person name="Zhao X.-W."/>
            <person name="Ke S."/>
            <person name="Chen Y.-Y."/>
            <person name="Wu W.-L."/>
            <person name="Hsu J.-L."/>
            <person name="Lin Y.-F."/>
            <person name="Huang M.-D."/>
            <person name="Li C.-Y."/>
            <person name="Huang L."/>
            <person name="Wang Z.-W."/>
            <person name="Zhao X."/>
            <person name="Zhong W.-Y."/>
            <person name="Peng D.-H."/>
            <person name="Ahmad S."/>
            <person name="Lan S."/>
            <person name="Zhang J.-S."/>
            <person name="Tsai W.-C."/>
            <person name="Van De Peer Y."/>
            <person name="Liu Z.-J."/>
        </authorList>
    </citation>
    <scope>NUCLEOTIDE SEQUENCE</scope>
    <source>
        <strain evidence="4">SCP</strain>
        <tissue evidence="4">Leaves</tissue>
    </source>
</reference>
<dbReference type="SUPFAM" id="SSF101148">
    <property type="entry name" value="Plant invertase/pectin methylesterase inhibitor"/>
    <property type="match status" value="1"/>
</dbReference>
<dbReference type="SMART" id="SM00856">
    <property type="entry name" value="PMEI"/>
    <property type="match status" value="1"/>
</dbReference>
<keyword evidence="5" id="KW-1185">Reference proteome</keyword>
<dbReference type="Proteomes" id="UP001179952">
    <property type="component" value="Unassembled WGS sequence"/>
</dbReference>
<accession>A0AAV9BM96</accession>
<dbReference type="InterPro" id="IPR006501">
    <property type="entry name" value="Pectinesterase_inhib_dom"/>
</dbReference>
<evidence type="ECO:0000256" key="1">
    <source>
        <dbReference type="ARBA" id="ARBA00022729"/>
    </source>
</evidence>
<dbReference type="Gene3D" id="1.20.140.40">
    <property type="entry name" value="Invertase/pectin methylesterase inhibitor family protein"/>
    <property type="match status" value="1"/>
</dbReference>
<dbReference type="EMBL" id="JAUJYN010000002">
    <property type="protein sequence ID" value="KAK1277441.1"/>
    <property type="molecule type" value="Genomic_DNA"/>
</dbReference>
<dbReference type="NCBIfam" id="TIGR01614">
    <property type="entry name" value="PME_inhib"/>
    <property type="match status" value="1"/>
</dbReference>
<feature type="signal peptide" evidence="2">
    <location>
        <begin position="1"/>
        <end position="25"/>
    </location>
</feature>
<evidence type="ECO:0000259" key="3">
    <source>
        <dbReference type="SMART" id="SM00856"/>
    </source>
</evidence>
<dbReference type="InterPro" id="IPR051955">
    <property type="entry name" value="PME_Inhibitor"/>
</dbReference>
<dbReference type="AlphaFoldDB" id="A0AAV9BM96"/>
<dbReference type="PANTHER" id="PTHR31080">
    <property type="entry name" value="PECTINESTERASE INHIBITOR-LIKE"/>
    <property type="match status" value="1"/>
</dbReference>
<feature type="domain" description="Pectinesterase inhibitor" evidence="3">
    <location>
        <begin position="24"/>
        <end position="160"/>
    </location>
</feature>
<dbReference type="PANTHER" id="PTHR31080:SF296">
    <property type="entry name" value="OS05G0360900 PROTEIN"/>
    <property type="match status" value="1"/>
</dbReference>
<proteinExistence type="predicted"/>
<dbReference type="CDD" id="cd15798">
    <property type="entry name" value="PMEI-like_3"/>
    <property type="match status" value="1"/>
</dbReference>
<dbReference type="GO" id="GO:0004857">
    <property type="term" value="F:enzyme inhibitor activity"/>
    <property type="evidence" value="ECO:0007669"/>
    <property type="project" value="InterPro"/>
</dbReference>
<feature type="chain" id="PRO_5043462830" evidence="2">
    <location>
        <begin position="26"/>
        <end position="161"/>
    </location>
</feature>
<evidence type="ECO:0000313" key="5">
    <source>
        <dbReference type="Proteomes" id="UP001179952"/>
    </source>
</evidence>